<proteinExistence type="inferred from homology"/>
<accession>A0A543DKN5</accession>
<dbReference type="EMBL" id="VFPA01000003">
    <property type="protein sequence ID" value="TQM09892.1"/>
    <property type="molecule type" value="Genomic_DNA"/>
</dbReference>
<feature type="region of interest" description="Disordered" evidence="6">
    <location>
        <begin position="231"/>
        <end position="250"/>
    </location>
</feature>
<dbReference type="GO" id="GO:0006508">
    <property type="term" value="P:proteolysis"/>
    <property type="evidence" value="ECO:0007669"/>
    <property type="project" value="UniProtKB-KW"/>
</dbReference>
<evidence type="ECO:0000256" key="5">
    <source>
        <dbReference type="SAM" id="Coils"/>
    </source>
</evidence>
<keyword evidence="10" id="KW-1185">Reference proteome</keyword>
<evidence type="ECO:0000313" key="10">
    <source>
        <dbReference type="Proteomes" id="UP000315677"/>
    </source>
</evidence>
<evidence type="ECO:0000256" key="1">
    <source>
        <dbReference type="ARBA" id="ARBA00007074"/>
    </source>
</evidence>
<feature type="domain" description="NlpC/P60" evidence="8">
    <location>
        <begin position="253"/>
        <end position="367"/>
    </location>
</feature>
<evidence type="ECO:0000256" key="7">
    <source>
        <dbReference type="SAM" id="Phobius"/>
    </source>
</evidence>
<dbReference type="AlphaFoldDB" id="A0A543DKN5"/>
<dbReference type="Gene3D" id="3.90.1720.10">
    <property type="entry name" value="endopeptidase domain like (from Nostoc punctiforme)"/>
    <property type="match status" value="1"/>
</dbReference>
<evidence type="ECO:0000256" key="2">
    <source>
        <dbReference type="ARBA" id="ARBA00022670"/>
    </source>
</evidence>
<keyword evidence="7" id="KW-0812">Transmembrane</keyword>
<reference evidence="9 10" key="1">
    <citation type="submission" date="2019-06" db="EMBL/GenBank/DDBJ databases">
        <title>Sequencing the genomes of 1000 actinobacteria strains.</title>
        <authorList>
            <person name="Klenk H.-P."/>
        </authorList>
    </citation>
    <scope>NUCLEOTIDE SEQUENCE [LARGE SCALE GENOMIC DNA]</scope>
    <source>
        <strain evidence="9 10">DSM 45301</strain>
    </source>
</reference>
<dbReference type="Proteomes" id="UP000315677">
    <property type="component" value="Unassembled WGS sequence"/>
</dbReference>
<dbReference type="Pfam" id="PF00877">
    <property type="entry name" value="NLPC_P60"/>
    <property type="match status" value="1"/>
</dbReference>
<dbReference type="SUPFAM" id="SSF54001">
    <property type="entry name" value="Cysteine proteinases"/>
    <property type="match status" value="1"/>
</dbReference>
<feature type="transmembrane region" description="Helical" evidence="7">
    <location>
        <begin position="33"/>
        <end position="54"/>
    </location>
</feature>
<comment type="similarity">
    <text evidence="1">Belongs to the peptidase C40 family.</text>
</comment>
<gene>
    <name evidence="9" type="ORF">FB558_5667</name>
</gene>
<evidence type="ECO:0000256" key="4">
    <source>
        <dbReference type="ARBA" id="ARBA00022807"/>
    </source>
</evidence>
<keyword evidence="7" id="KW-0472">Membrane</keyword>
<keyword evidence="3 9" id="KW-0378">Hydrolase</keyword>
<evidence type="ECO:0000256" key="6">
    <source>
        <dbReference type="SAM" id="MobiDB-lite"/>
    </source>
</evidence>
<sequence>MKPPRPGPPTPDDSICGSWSVRNVTRGTLVGRYTMATAVAVLLALFAGFAPAVAQPQPPGNAAEAAEQLKQVQREAEALTEEWHAATDALDARQSELAALQEAVTPTRAAADAAKADEEQFRQQVDAVTMSAFESGKLDQLNALLSSGSPQEFIEQMSALETIASDYREVLDQLVVVVDQTTRAQAAADVAAHRAQAAADQAASAEQEVSARKRDAEIRIDEAERLLERLTPQQRRERTGPVETGPSGPIVGSGAGVEALRAAQTQLGKPYKWGAEGPNSFDCSGLTSWAFKRAGITLPRSSSQQANVGRSVPMADLRPGDLVFSYQPISHVGIYVGDGKMLAAPQTGDVVKYQKVSSRTFTSARRI</sequence>
<dbReference type="PANTHER" id="PTHR47359">
    <property type="entry name" value="PEPTIDOGLYCAN DL-ENDOPEPTIDASE CWLO"/>
    <property type="match status" value="1"/>
</dbReference>
<dbReference type="PANTHER" id="PTHR47359:SF3">
    <property type="entry name" value="NLP_P60 DOMAIN-CONTAINING PROTEIN-RELATED"/>
    <property type="match status" value="1"/>
</dbReference>
<dbReference type="InterPro" id="IPR038765">
    <property type="entry name" value="Papain-like_cys_pep_sf"/>
</dbReference>
<protein>
    <submittedName>
        <fullName evidence="9">Cell wall-associated NlpC family hydrolase</fullName>
    </submittedName>
</protein>
<keyword evidence="7" id="KW-1133">Transmembrane helix</keyword>
<keyword evidence="5" id="KW-0175">Coiled coil</keyword>
<dbReference type="GO" id="GO:0008234">
    <property type="term" value="F:cysteine-type peptidase activity"/>
    <property type="evidence" value="ECO:0007669"/>
    <property type="project" value="UniProtKB-KW"/>
</dbReference>
<dbReference type="InterPro" id="IPR000064">
    <property type="entry name" value="NLP_P60_dom"/>
</dbReference>
<dbReference type="InterPro" id="IPR051794">
    <property type="entry name" value="PG_Endopeptidase_C40"/>
</dbReference>
<feature type="compositionally biased region" description="Basic and acidic residues" evidence="6">
    <location>
        <begin position="231"/>
        <end position="240"/>
    </location>
</feature>
<evidence type="ECO:0000259" key="8">
    <source>
        <dbReference type="PROSITE" id="PS51935"/>
    </source>
</evidence>
<keyword evidence="2" id="KW-0645">Protease</keyword>
<comment type="caution">
    <text evidence="9">The sequence shown here is derived from an EMBL/GenBank/DDBJ whole genome shotgun (WGS) entry which is preliminary data.</text>
</comment>
<organism evidence="9 10">
    <name type="scientific">Pseudonocardia kunmingensis</name>
    <dbReference type="NCBI Taxonomy" id="630975"/>
    <lineage>
        <taxon>Bacteria</taxon>
        <taxon>Bacillati</taxon>
        <taxon>Actinomycetota</taxon>
        <taxon>Actinomycetes</taxon>
        <taxon>Pseudonocardiales</taxon>
        <taxon>Pseudonocardiaceae</taxon>
        <taxon>Pseudonocardia</taxon>
    </lineage>
</organism>
<evidence type="ECO:0000313" key="9">
    <source>
        <dbReference type="EMBL" id="TQM09892.1"/>
    </source>
</evidence>
<name>A0A543DKN5_9PSEU</name>
<dbReference type="PROSITE" id="PS51935">
    <property type="entry name" value="NLPC_P60"/>
    <property type="match status" value="1"/>
</dbReference>
<feature type="coiled-coil region" evidence="5">
    <location>
        <begin position="62"/>
        <end position="89"/>
    </location>
</feature>
<evidence type="ECO:0000256" key="3">
    <source>
        <dbReference type="ARBA" id="ARBA00022801"/>
    </source>
</evidence>
<keyword evidence="4" id="KW-0788">Thiol protease</keyword>